<dbReference type="AlphaFoldDB" id="M8DAT8"/>
<evidence type="ECO:0000313" key="3">
    <source>
        <dbReference type="Proteomes" id="UP000012081"/>
    </source>
</evidence>
<comment type="caution">
    <text evidence="2">The sequence shown here is derived from an EMBL/GenBank/DDBJ whole genome shotgun (WGS) entry which is preliminary data.</text>
</comment>
<dbReference type="Proteomes" id="UP000012081">
    <property type="component" value="Unassembled WGS sequence"/>
</dbReference>
<dbReference type="PANTHER" id="PTHR43179:SF7">
    <property type="entry name" value="RHAMNOSYLTRANSFERASE WBBL"/>
    <property type="match status" value="1"/>
</dbReference>
<evidence type="ECO:0000313" key="2">
    <source>
        <dbReference type="EMBL" id="EMT53404.1"/>
    </source>
</evidence>
<dbReference type="Gene3D" id="3.40.50.2000">
    <property type="entry name" value="Glycogen Phosphorylase B"/>
    <property type="match status" value="1"/>
</dbReference>
<dbReference type="InterPro" id="IPR001173">
    <property type="entry name" value="Glyco_trans_2-like"/>
</dbReference>
<keyword evidence="3" id="KW-1185">Reference proteome</keyword>
<accession>M8DAT8</accession>
<dbReference type="PANTHER" id="PTHR43179">
    <property type="entry name" value="RHAMNOSYLTRANSFERASE WBBL"/>
    <property type="match status" value="1"/>
</dbReference>
<dbReference type="OrthoDB" id="9771846at2"/>
<dbReference type="CDD" id="cd03801">
    <property type="entry name" value="GT4_PimA-like"/>
    <property type="match status" value="1"/>
</dbReference>
<dbReference type="CDD" id="cd04186">
    <property type="entry name" value="GT_2_like_c"/>
    <property type="match status" value="1"/>
</dbReference>
<gene>
    <name evidence="2" type="ORF">I532_05310</name>
</gene>
<dbReference type="Pfam" id="PF00535">
    <property type="entry name" value="Glycos_transf_2"/>
    <property type="match status" value="1"/>
</dbReference>
<reference evidence="2 3" key="1">
    <citation type="submission" date="2013-03" db="EMBL/GenBank/DDBJ databases">
        <title>Assembly of a new bacterial strain Brevibacillus borstelensis AK1.</title>
        <authorList>
            <person name="Rajan I."/>
            <person name="PoliReddy D."/>
            <person name="Sugumar T."/>
            <person name="Rathinam K."/>
            <person name="Alqarawi S."/>
            <person name="Khalil A.B."/>
            <person name="Sivakumar N."/>
        </authorList>
    </citation>
    <scope>NUCLEOTIDE SEQUENCE [LARGE SCALE GENOMIC DNA]</scope>
    <source>
        <strain evidence="2 3">AK1</strain>
    </source>
</reference>
<dbReference type="PATRIC" id="fig|1300222.3.peg.1087"/>
<name>M8DAT8_9BACL</name>
<dbReference type="Gene3D" id="3.90.550.10">
    <property type="entry name" value="Spore Coat Polysaccharide Biosynthesis Protein SpsA, Chain A"/>
    <property type="match status" value="1"/>
</dbReference>
<feature type="domain" description="Glycosyltransferase 2-like" evidence="1">
    <location>
        <begin position="41"/>
        <end position="165"/>
    </location>
</feature>
<dbReference type="EMBL" id="APBN01000002">
    <property type="protein sequence ID" value="EMT53404.1"/>
    <property type="molecule type" value="Genomic_DNA"/>
</dbReference>
<dbReference type="GO" id="GO:0016740">
    <property type="term" value="F:transferase activity"/>
    <property type="evidence" value="ECO:0007669"/>
    <property type="project" value="UniProtKB-KW"/>
</dbReference>
<organism evidence="2 3">
    <name type="scientific">Brevibacillus borstelensis AK1</name>
    <dbReference type="NCBI Taxonomy" id="1300222"/>
    <lineage>
        <taxon>Bacteria</taxon>
        <taxon>Bacillati</taxon>
        <taxon>Bacillota</taxon>
        <taxon>Bacilli</taxon>
        <taxon>Bacillales</taxon>
        <taxon>Paenibacillaceae</taxon>
        <taxon>Brevibacillus</taxon>
    </lineage>
</organism>
<sequence>MNERSQLQEQLATFLKVKLGVFLANPSSTLQYPNWEQPVVSIILVAYNKAAYTFQCLETIKAHADVPYEVVIVDNGSSDETVHLLKRTHQAAIIRNEQNEGFVKGCNQGAAAARGKWLLFLNNDTQITPALLSTLLRTAETTKHCGAVGAKVIFPDGQLQEAGSIIWRDGSCAGYGRGDQPFKPEYSYVREVDYCSGVCLFLKKDVFMEAGMFDERYHPGYYEETDLCMKLRELGYRIMYQPAAVVIHYEFGSSSPEQAMLLQAKHREVFAGRWNHRLQDYHLPGAGASIRAREHQRDKKWKVLVVDDRIPIPALGCGYPRSWMLLQGLADANVSVTLFPLQFSESVQPYTEQLQQIGIEVIYNTGDQQINFRDFWEERKDAYDQVLVSRPHNMREIAGIMQNTNPKPQIVYDAEALFFHREIGRQTALGIPLTEETVQSLILEEIQLMALADKVISVSERERKTIQSLGVKQVQVLGHRIEVQPTPNPFSQRQDLLFVGSFTPGSPNEDAALYFVNEVYPLVFKELGVNLWLTGTNLLDSIKNLASDHIKVTGTVPDLQPYYNHSKVFVVPTRFAAGIPLKLLESMSYGVPAVVSPLIADQLGLTEDTVLIGRDPRDYADKIIACYTDSLIWERLRTNGLKFVETEYNARLFHQQILDIREVQGASG</sequence>
<dbReference type="InterPro" id="IPR029044">
    <property type="entry name" value="Nucleotide-diphossugar_trans"/>
</dbReference>
<protein>
    <submittedName>
        <fullName evidence="2">Glycosyl transferase family protein</fullName>
    </submittedName>
</protein>
<proteinExistence type="predicted"/>
<dbReference type="SUPFAM" id="SSF53448">
    <property type="entry name" value="Nucleotide-diphospho-sugar transferases"/>
    <property type="match status" value="1"/>
</dbReference>
<keyword evidence="2" id="KW-0808">Transferase</keyword>
<dbReference type="STRING" id="1300222.I532_05310"/>
<evidence type="ECO:0000259" key="1">
    <source>
        <dbReference type="Pfam" id="PF00535"/>
    </source>
</evidence>
<dbReference type="Pfam" id="PF13692">
    <property type="entry name" value="Glyco_trans_1_4"/>
    <property type="match status" value="1"/>
</dbReference>
<dbReference type="RefSeq" id="WP_003386865.1">
    <property type="nucleotide sequence ID" value="NZ_APBN01000002.1"/>
</dbReference>
<dbReference type="SUPFAM" id="SSF53756">
    <property type="entry name" value="UDP-Glycosyltransferase/glycogen phosphorylase"/>
    <property type="match status" value="1"/>
</dbReference>